<dbReference type="Proteomes" id="UP000316225">
    <property type="component" value="Unassembled WGS sequence"/>
</dbReference>
<comment type="caution">
    <text evidence="4">The sequence shown here is derived from an EMBL/GenBank/DDBJ whole genome shotgun (WGS) entry which is preliminary data.</text>
</comment>
<feature type="domain" description="Tryptophan synthase beta chain-like PALP" evidence="3">
    <location>
        <begin position="42"/>
        <end position="374"/>
    </location>
</feature>
<dbReference type="RefSeq" id="WP_145399194.1">
    <property type="nucleotide sequence ID" value="NZ_VLKU01000010.1"/>
</dbReference>
<evidence type="ECO:0000259" key="3">
    <source>
        <dbReference type="Pfam" id="PF00291"/>
    </source>
</evidence>
<comment type="cofactor">
    <cofactor evidence="1">
        <name>pyridoxal 5'-phosphate</name>
        <dbReference type="ChEBI" id="CHEBI:597326"/>
    </cofactor>
</comment>
<keyword evidence="2" id="KW-0663">Pyridoxal phosphate</keyword>
<keyword evidence="4" id="KW-0456">Lyase</keyword>
<dbReference type="GO" id="GO:0008838">
    <property type="term" value="F:diaminopropionate ammonia-lyase activity"/>
    <property type="evidence" value="ECO:0007669"/>
    <property type="project" value="InterPro"/>
</dbReference>
<dbReference type="GO" id="GO:0030170">
    <property type="term" value="F:pyridoxal phosphate binding"/>
    <property type="evidence" value="ECO:0007669"/>
    <property type="project" value="InterPro"/>
</dbReference>
<sequence>MTASRLVSNAMAGHGKALTETEQLIAGKTGPAQVRAMLDAFPDYGPTPLVSLAGPAAELGLASVQIKDESGRYGLGSFKALGGAYAVARLLRAELSKRLGRDVAPAELLTPEMRAMAAELTVCCATDGNHGRSVASGARAFGCKCVIYIHAGVSKGREEAIASFGAEMRRIKGNYDDSVAEARDVAAREGWLLVSDFSSEGYEEIPGLVMQGYTIMMDEILAAADQPFTHVFVQAGVGGLAGVVCGYLHDVLGGKRPVSVVVEPDLAPCIQESAKAGKPIAVPAGASTIMAMLECYEPSLAAWRILEKTADHFMLISEDEALAGLRSLAQQRDGARGLVIGESGASGFAALVVAAKDPTLRATLGLDQNSRVLLIGTEGATDKAVYEALLKEDA</sequence>
<evidence type="ECO:0000256" key="2">
    <source>
        <dbReference type="ARBA" id="ARBA00022898"/>
    </source>
</evidence>
<dbReference type="OrthoDB" id="34584at2"/>
<gene>
    <name evidence="4" type="ORF">IQ24_03105</name>
</gene>
<dbReference type="PANTHER" id="PTHR42937:SF1">
    <property type="entry name" value="DIAMINOPROPIONATE AMMONIA-LYASE"/>
    <property type="match status" value="1"/>
</dbReference>
<dbReference type="Gene3D" id="3.40.50.1100">
    <property type="match status" value="3"/>
</dbReference>
<keyword evidence="5" id="KW-1185">Reference proteome</keyword>
<dbReference type="NCBIfam" id="TIGR01747">
    <property type="entry name" value="diampropi_NH3ly"/>
    <property type="match status" value="1"/>
</dbReference>
<accession>A0A562NGI0</accession>
<dbReference type="InterPro" id="IPR010081">
    <property type="entry name" value="DiNH2opropionate_NH3_lyase"/>
</dbReference>
<evidence type="ECO:0000256" key="1">
    <source>
        <dbReference type="ARBA" id="ARBA00001933"/>
    </source>
</evidence>
<dbReference type="SUPFAM" id="SSF53686">
    <property type="entry name" value="Tryptophan synthase beta subunit-like PLP-dependent enzymes"/>
    <property type="match status" value="1"/>
</dbReference>
<reference evidence="4 5" key="1">
    <citation type="journal article" date="2015" name="Stand. Genomic Sci.">
        <title>Genomic Encyclopedia of Bacterial and Archaeal Type Strains, Phase III: the genomes of soil and plant-associated and newly described type strains.</title>
        <authorList>
            <person name="Whitman W.B."/>
            <person name="Woyke T."/>
            <person name="Klenk H.P."/>
            <person name="Zhou Y."/>
            <person name="Lilburn T.G."/>
            <person name="Beck B.J."/>
            <person name="De Vos P."/>
            <person name="Vandamme P."/>
            <person name="Eisen J.A."/>
            <person name="Garrity G."/>
            <person name="Hugenholtz P."/>
            <person name="Kyrpides N.C."/>
        </authorList>
    </citation>
    <scope>NUCLEOTIDE SEQUENCE [LARGE SCALE GENOMIC DNA]</scope>
    <source>
        <strain evidence="4 5">CGMCC 1.5364</strain>
    </source>
</reference>
<dbReference type="InterPro" id="IPR036052">
    <property type="entry name" value="TrpB-like_PALP_sf"/>
</dbReference>
<dbReference type="AlphaFoldDB" id="A0A562NGI0"/>
<dbReference type="EMBL" id="VLKU01000010">
    <property type="protein sequence ID" value="TWI31247.1"/>
    <property type="molecule type" value="Genomic_DNA"/>
</dbReference>
<proteinExistence type="predicted"/>
<evidence type="ECO:0000313" key="5">
    <source>
        <dbReference type="Proteomes" id="UP000316225"/>
    </source>
</evidence>
<name>A0A562NGI0_9RHOB</name>
<dbReference type="PANTHER" id="PTHR42937">
    <property type="match status" value="1"/>
</dbReference>
<protein>
    <submittedName>
        <fullName evidence="4">Diaminopropionate ammonia-lyase</fullName>
    </submittedName>
</protein>
<organism evidence="4 5">
    <name type="scientific">Paracoccus sulfuroxidans</name>
    <dbReference type="NCBI Taxonomy" id="384678"/>
    <lineage>
        <taxon>Bacteria</taxon>
        <taxon>Pseudomonadati</taxon>
        <taxon>Pseudomonadota</taxon>
        <taxon>Alphaproteobacteria</taxon>
        <taxon>Rhodobacterales</taxon>
        <taxon>Paracoccaceae</taxon>
        <taxon>Paracoccus</taxon>
    </lineage>
</organism>
<dbReference type="NCBIfam" id="NF006058">
    <property type="entry name" value="PRK08206.1"/>
    <property type="match status" value="1"/>
</dbReference>
<dbReference type="InterPro" id="IPR001926">
    <property type="entry name" value="TrpB-like_PALP"/>
</dbReference>
<dbReference type="Pfam" id="PF00291">
    <property type="entry name" value="PALP"/>
    <property type="match status" value="1"/>
</dbReference>
<evidence type="ECO:0000313" key="4">
    <source>
        <dbReference type="EMBL" id="TWI31247.1"/>
    </source>
</evidence>